<dbReference type="Proteomes" id="UP001061361">
    <property type="component" value="Chromosome"/>
</dbReference>
<organism evidence="7 8">
    <name type="scientific">Pseudodesulfovibrio portus</name>
    <dbReference type="NCBI Taxonomy" id="231439"/>
    <lineage>
        <taxon>Bacteria</taxon>
        <taxon>Pseudomonadati</taxon>
        <taxon>Thermodesulfobacteriota</taxon>
        <taxon>Desulfovibrionia</taxon>
        <taxon>Desulfovibrionales</taxon>
        <taxon>Desulfovibrionaceae</taxon>
    </lineage>
</organism>
<evidence type="ECO:0000256" key="5">
    <source>
        <dbReference type="SAM" id="SignalP"/>
    </source>
</evidence>
<proteinExistence type="inferred from homology"/>
<reference evidence="7" key="1">
    <citation type="submission" date="2022-08" db="EMBL/GenBank/DDBJ databases">
        <title>Genome Sequence of the sulphate-reducing bacterium, Pseudodesulfovibrio portus JCM14722.</title>
        <authorList>
            <person name="Kondo R."/>
            <person name="Kataoka T."/>
        </authorList>
    </citation>
    <scope>NUCLEOTIDE SEQUENCE</scope>
    <source>
        <strain evidence="7">JCM 14722</strain>
    </source>
</reference>
<dbReference type="InterPro" id="IPR038765">
    <property type="entry name" value="Papain-like_cys_pep_sf"/>
</dbReference>
<dbReference type="EMBL" id="AP026708">
    <property type="protein sequence ID" value="BDQ34799.1"/>
    <property type="molecule type" value="Genomic_DNA"/>
</dbReference>
<evidence type="ECO:0000256" key="3">
    <source>
        <dbReference type="ARBA" id="ARBA00022801"/>
    </source>
</evidence>
<keyword evidence="5" id="KW-0732">Signal</keyword>
<feature type="domain" description="NlpC/P60" evidence="6">
    <location>
        <begin position="51"/>
        <end position="175"/>
    </location>
</feature>
<dbReference type="PROSITE" id="PS51935">
    <property type="entry name" value="NLPC_P60"/>
    <property type="match status" value="1"/>
</dbReference>
<evidence type="ECO:0000256" key="1">
    <source>
        <dbReference type="ARBA" id="ARBA00007074"/>
    </source>
</evidence>
<comment type="similarity">
    <text evidence="1">Belongs to the peptidase C40 family.</text>
</comment>
<sequence>MGGSTVERLTACRPFLLALCLALAVGVLAGCAAKTPSAPPPAEQVRARPASPKAAKVIRTARALVGYPYKWGGYRPDTGFDCSGFIWFVYHQSGVNLPRVSWQQFGAGSPVKRKDILPGDLIFFRIDKKGKSLHGGVVTDRGTFVHAPSSGKQVMESSLNSPYWYEHYLGARRVL</sequence>
<dbReference type="SUPFAM" id="SSF54001">
    <property type="entry name" value="Cysteine proteinases"/>
    <property type="match status" value="1"/>
</dbReference>
<dbReference type="PANTHER" id="PTHR47053:SF1">
    <property type="entry name" value="MUREIN DD-ENDOPEPTIDASE MEPH-RELATED"/>
    <property type="match status" value="1"/>
</dbReference>
<keyword evidence="3" id="KW-0378">Hydrolase</keyword>
<name>A0ABM8ATL3_9BACT</name>
<keyword evidence="4" id="KW-0788">Thiol protease</keyword>
<accession>A0ABM8ATL3</accession>
<dbReference type="RefSeq" id="WP_264981691.1">
    <property type="nucleotide sequence ID" value="NZ_AP026708.1"/>
</dbReference>
<protein>
    <recommendedName>
        <fullName evidence="6">NlpC/P60 domain-containing protein</fullName>
    </recommendedName>
</protein>
<gene>
    <name evidence="7" type="ORF">JCM14722_23410</name>
</gene>
<evidence type="ECO:0000256" key="2">
    <source>
        <dbReference type="ARBA" id="ARBA00022670"/>
    </source>
</evidence>
<feature type="signal peptide" evidence="5">
    <location>
        <begin position="1"/>
        <end position="29"/>
    </location>
</feature>
<keyword evidence="2" id="KW-0645">Protease</keyword>
<dbReference type="Pfam" id="PF00877">
    <property type="entry name" value="NLPC_P60"/>
    <property type="match status" value="1"/>
</dbReference>
<dbReference type="InterPro" id="IPR051202">
    <property type="entry name" value="Peptidase_C40"/>
</dbReference>
<dbReference type="InterPro" id="IPR000064">
    <property type="entry name" value="NLP_P60_dom"/>
</dbReference>
<evidence type="ECO:0000313" key="7">
    <source>
        <dbReference type="EMBL" id="BDQ34799.1"/>
    </source>
</evidence>
<evidence type="ECO:0000259" key="6">
    <source>
        <dbReference type="PROSITE" id="PS51935"/>
    </source>
</evidence>
<feature type="chain" id="PRO_5045789019" description="NlpC/P60 domain-containing protein" evidence="5">
    <location>
        <begin position="30"/>
        <end position="175"/>
    </location>
</feature>
<dbReference type="PANTHER" id="PTHR47053">
    <property type="entry name" value="MUREIN DD-ENDOPEPTIDASE MEPH-RELATED"/>
    <property type="match status" value="1"/>
</dbReference>
<keyword evidence="8" id="KW-1185">Reference proteome</keyword>
<evidence type="ECO:0000313" key="8">
    <source>
        <dbReference type="Proteomes" id="UP001061361"/>
    </source>
</evidence>
<evidence type="ECO:0000256" key="4">
    <source>
        <dbReference type="ARBA" id="ARBA00022807"/>
    </source>
</evidence>
<dbReference type="Gene3D" id="3.90.1720.10">
    <property type="entry name" value="endopeptidase domain like (from Nostoc punctiforme)"/>
    <property type="match status" value="1"/>
</dbReference>